<keyword evidence="2" id="KW-1133">Transmembrane helix</keyword>
<feature type="region of interest" description="Disordered" evidence="1">
    <location>
        <begin position="125"/>
        <end position="162"/>
    </location>
</feature>
<dbReference type="EMBL" id="HBKQ01001622">
    <property type="protein sequence ID" value="CAE2202032.1"/>
    <property type="molecule type" value="Transcribed_RNA"/>
</dbReference>
<proteinExistence type="predicted"/>
<reference evidence="3" key="1">
    <citation type="submission" date="2021-01" db="EMBL/GenBank/DDBJ databases">
        <authorList>
            <person name="Corre E."/>
            <person name="Pelletier E."/>
            <person name="Niang G."/>
            <person name="Scheremetjew M."/>
            <person name="Finn R."/>
            <person name="Kale V."/>
            <person name="Holt S."/>
            <person name="Cochrane G."/>
            <person name="Meng A."/>
            <person name="Brown T."/>
            <person name="Cohen L."/>
        </authorList>
    </citation>
    <scope>NUCLEOTIDE SEQUENCE</scope>
    <source>
        <strain evidence="3">Isolate 1302-5</strain>
    </source>
</reference>
<evidence type="ECO:0000313" key="3">
    <source>
        <dbReference type="EMBL" id="CAE2202032.1"/>
    </source>
</evidence>
<organism evidence="3">
    <name type="scientific">Odontella aurita</name>
    <dbReference type="NCBI Taxonomy" id="265563"/>
    <lineage>
        <taxon>Eukaryota</taxon>
        <taxon>Sar</taxon>
        <taxon>Stramenopiles</taxon>
        <taxon>Ochrophyta</taxon>
        <taxon>Bacillariophyta</taxon>
        <taxon>Mediophyceae</taxon>
        <taxon>Biddulphiophycidae</taxon>
        <taxon>Eupodiscales</taxon>
        <taxon>Odontellaceae</taxon>
        <taxon>Odontella</taxon>
    </lineage>
</organism>
<keyword evidence="2" id="KW-0472">Membrane</keyword>
<protein>
    <submittedName>
        <fullName evidence="3">Uncharacterized protein</fullName>
    </submittedName>
</protein>
<feature type="transmembrane region" description="Helical" evidence="2">
    <location>
        <begin position="81"/>
        <end position="99"/>
    </location>
</feature>
<keyword evidence="2" id="KW-0812">Transmembrane</keyword>
<gene>
    <name evidence="3" type="ORF">OAUR00152_LOCUS1113</name>
</gene>
<evidence type="ECO:0000256" key="1">
    <source>
        <dbReference type="SAM" id="MobiDB-lite"/>
    </source>
</evidence>
<dbReference type="AlphaFoldDB" id="A0A7S4HKH0"/>
<sequence>MAGDDHPHFQGYMESLASKEAEDAEFGSQMKSHQEWLENSWGGYVVRTLQRVGDNRFIHALADAFKDQDGGNSVSSILLKSFARISIVVVVIISIYAVGKLLQMITGKEILVEQDVVVIEEVRQSDLKKKKKSLSGSAEKNNGKHTQTVRRRNARERQNIAS</sequence>
<accession>A0A7S4HKH0</accession>
<evidence type="ECO:0000256" key="2">
    <source>
        <dbReference type="SAM" id="Phobius"/>
    </source>
</evidence>
<name>A0A7S4HKH0_9STRA</name>
<feature type="compositionally biased region" description="Polar residues" evidence="1">
    <location>
        <begin position="136"/>
        <end position="146"/>
    </location>
</feature>